<keyword evidence="2" id="KW-0472">Membrane</keyword>
<dbReference type="Pfam" id="PF22494">
    <property type="entry name" value="choice_anch_I"/>
    <property type="match status" value="1"/>
</dbReference>
<dbReference type="InterPro" id="IPR052956">
    <property type="entry name" value="Mesenchyme-surface_protein"/>
</dbReference>
<organism evidence="5 6">
    <name type="scientific">Corynebacterium incognita</name>
    <dbReference type="NCBI Taxonomy" id="2754725"/>
    <lineage>
        <taxon>Bacteria</taxon>
        <taxon>Bacillati</taxon>
        <taxon>Actinomycetota</taxon>
        <taxon>Actinomycetes</taxon>
        <taxon>Mycobacteriales</taxon>
        <taxon>Corynebacteriaceae</taxon>
        <taxon>Corynebacterium</taxon>
    </lineage>
</organism>
<keyword evidence="3" id="KW-0732">Signal</keyword>
<feature type="domain" description="Choice-of-anchor I" evidence="4">
    <location>
        <begin position="66"/>
        <end position="572"/>
    </location>
</feature>
<dbReference type="NCBIfam" id="NF038117">
    <property type="entry name" value="choice_anch_I"/>
    <property type="match status" value="1"/>
</dbReference>
<dbReference type="Gene3D" id="2.130.10.10">
    <property type="entry name" value="YVTN repeat-like/Quinoprotein amine dehydrogenase"/>
    <property type="match status" value="1"/>
</dbReference>
<feature type="compositionally biased region" description="Low complexity" evidence="1">
    <location>
        <begin position="585"/>
        <end position="604"/>
    </location>
</feature>
<evidence type="ECO:0000313" key="5">
    <source>
        <dbReference type="EMBL" id="QNE89835.1"/>
    </source>
</evidence>
<keyword evidence="2" id="KW-1133">Transmembrane helix</keyword>
<name>A0A7G7CQG9_9CORY</name>
<feature type="transmembrane region" description="Helical" evidence="2">
    <location>
        <begin position="609"/>
        <end position="630"/>
    </location>
</feature>
<feature type="signal peptide" evidence="3">
    <location>
        <begin position="1"/>
        <end position="27"/>
    </location>
</feature>
<keyword evidence="6" id="KW-1185">Reference proteome</keyword>
<evidence type="ECO:0000256" key="1">
    <source>
        <dbReference type="SAM" id="MobiDB-lite"/>
    </source>
</evidence>
<evidence type="ECO:0000259" key="4">
    <source>
        <dbReference type="Pfam" id="PF22494"/>
    </source>
</evidence>
<dbReference type="InterPro" id="IPR055188">
    <property type="entry name" value="Choice_anch_I"/>
</dbReference>
<feature type="region of interest" description="Disordered" evidence="1">
    <location>
        <begin position="576"/>
        <end position="604"/>
    </location>
</feature>
<dbReference type="InterPro" id="IPR015943">
    <property type="entry name" value="WD40/YVTN_repeat-like_dom_sf"/>
</dbReference>
<feature type="compositionally biased region" description="Basic and acidic residues" evidence="1">
    <location>
        <begin position="462"/>
        <end position="472"/>
    </location>
</feature>
<feature type="chain" id="PRO_5028855998" evidence="3">
    <location>
        <begin position="28"/>
        <end position="657"/>
    </location>
</feature>
<dbReference type="KEGG" id="cik:H0194_01930"/>
<evidence type="ECO:0000256" key="2">
    <source>
        <dbReference type="SAM" id="Phobius"/>
    </source>
</evidence>
<keyword evidence="2" id="KW-0812">Transmembrane</keyword>
<proteinExistence type="predicted"/>
<feature type="region of interest" description="Disordered" evidence="1">
    <location>
        <begin position="449"/>
        <end position="476"/>
    </location>
</feature>
<dbReference type="PANTHER" id="PTHR46928:SF1">
    <property type="entry name" value="MESENCHYME-SPECIFIC CELL SURFACE GLYCOPROTEIN"/>
    <property type="match status" value="1"/>
</dbReference>
<dbReference type="AlphaFoldDB" id="A0A7G7CQG9"/>
<protein>
    <submittedName>
        <fullName evidence="5">Choice-of-anchor I family protein</fullName>
    </submittedName>
</protein>
<dbReference type="EMBL" id="CP059404">
    <property type="protein sequence ID" value="QNE89835.1"/>
    <property type="molecule type" value="Genomic_DNA"/>
</dbReference>
<evidence type="ECO:0000313" key="6">
    <source>
        <dbReference type="Proteomes" id="UP000515743"/>
    </source>
</evidence>
<dbReference type="SUPFAM" id="SSF50974">
    <property type="entry name" value="Nitrous oxide reductase, N-terminal domain"/>
    <property type="match status" value="1"/>
</dbReference>
<accession>A0A7G7CQG9</accession>
<evidence type="ECO:0000256" key="3">
    <source>
        <dbReference type="SAM" id="SignalP"/>
    </source>
</evidence>
<dbReference type="InterPro" id="IPR011045">
    <property type="entry name" value="N2O_reductase_N"/>
</dbReference>
<dbReference type="PANTHER" id="PTHR46928">
    <property type="entry name" value="MESENCHYME-SPECIFIC CELL SURFACE GLYCOPROTEIN"/>
    <property type="match status" value="1"/>
</dbReference>
<dbReference type="Proteomes" id="UP000515743">
    <property type="component" value="Chromosome"/>
</dbReference>
<gene>
    <name evidence="5" type="ORF">H0194_01930</name>
</gene>
<dbReference type="RefSeq" id="WP_185176209.1">
    <property type="nucleotide sequence ID" value="NZ_CP059404.1"/>
</dbReference>
<sequence length="657" mass="68585">MRIRNRALALCVAASTAAVGLAPVATAQEGDFNGIVANPIIHSAPDASLEMKPVGVHMSGIFGDDSAAEIVAFHADSKRILTVNAANGRIDIIDATDPANLKPAGTIEAGGDQEINSVAVREDGLAVAAVQQDDKTAAGEALFFNAATGEELGRVTVGSLPDMVTITEDGKYALIANEGEPANELDAATKDYTVDPEGSVAVIALPDDVAAASQADTKIADFKAFDAPGALPEGVRVFGPEGSKNLPSQDFEPEYIATRDGKAYATLQENNAIAVIDIASATVEKILPAHVIDHNEVPLDPSNKDDKAELRTAPVKGLSMPDSIAAYEANGSTYLVTANEGDAREWGDEDSEAGIYAEEINLGDMGEDGVAPLCEDLAATIEKDGLDDKTALGKLKLTRASGLSEDGSCYEELYSFGGRGFTIYDAEGNVVFNSGAELEQITKELADGGKLNFNASNDSNETDDRSDNKGPEPEALTVGQVGDRTYAFVGAERVGGVFVYDITDPAAAKFVTYVNNRDFSQEVEDVDYEQAKHAGDLGPEGLKFIHKDDSPNGEYLLVAGNEVSGTTTVFEITNLLPEPADDSSDGSSGSSGSSDSSDGSSSSNGGSSVGGFFAMLLAVVGLAAGVGAVANMNPDFLKPYLAMLPKDIRKQVEERLF</sequence>
<reference evidence="5 6" key="1">
    <citation type="submission" date="2020-07" db="EMBL/GenBank/DDBJ databases">
        <title>Complete genome and description of Corynebacterium incognita strain Marseille-Q3630 sp. nov.</title>
        <authorList>
            <person name="Boxberger M."/>
        </authorList>
    </citation>
    <scope>NUCLEOTIDE SEQUENCE [LARGE SCALE GENOMIC DNA]</scope>
    <source>
        <strain evidence="5 6">Marseille-Q3630</strain>
    </source>
</reference>